<comment type="similarity">
    <text evidence="1">Belongs to the C19orf12 family.</text>
</comment>
<evidence type="ECO:0000256" key="1">
    <source>
        <dbReference type="ARBA" id="ARBA00029457"/>
    </source>
</evidence>
<sequence>MSVSTQELIKALSILVDNENVQVTFQESAKGAAVCVLSALLGGLLLGPRGVALGGGIGAIAAYGLTEGKFKPLSEIIASDLSKSEREALRDHVVNAIFNIRRIDAVQVVGLILSIEDIRNFALNKVRSFVTERMGLTIVD</sequence>
<dbReference type="OrthoDB" id="5976774at2759"/>
<proteinExistence type="inferred from homology"/>
<dbReference type="PANTHER" id="PTHR31493:SF1">
    <property type="entry name" value="PROTEIN C19ORF12"/>
    <property type="match status" value="1"/>
</dbReference>
<accession>A0A6P4J7B1</accession>
<dbReference type="PANTHER" id="PTHR31493">
    <property type="entry name" value="NAZO FAMILY MEMBER"/>
    <property type="match status" value="1"/>
</dbReference>
<dbReference type="GeneID" id="108084911"/>
<evidence type="ECO:0000313" key="3">
    <source>
        <dbReference type="RefSeq" id="XP_017036795.1"/>
    </source>
</evidence>
<name>A0A6P4J7B1_DROKI</name>
<protein>
    <submittedName>
        <fullName evidence="3">Protein Nazo-like</fullName>
    </submittedName>
</protein>
<keyword evidence="2" id="KW-1185">Reference proteome</keyword>
<dbReference type="RefSeq" id="XP_017036795.1">
    <property type="nucleotide sequence ID" value="XM_017181306.3"/>
</dbReference>
<evidence type="ECO:0000313" key="2">
    <source>
        <dbReference type="Proteomes" id="UP001652661"/>
    </source>
</evidence>
<dbReference type="Pfam" id="PF20721">
    <property type="entry name" value="C19orf12"/>
    <property type="match status" value="1"/>
</dbReference>
<dbReference type="InterPro" id="IPR033369">
    <property type="entry name" value="C19orf12"/>
</dbReference>
<dbReference type="Proteomes" id="UP001652661">
    <property type="component" value="Chromosome 3R"/>
</dbReference>
<reference evidence="3" key="1">
    <citation type="submission" date="2025-08" db="UniProtKB">
        <authorList>
            <consortium name="RefSeq"/>
        </authorList>
    </citation>
    <scope>IDENTIFICATION</scope>
    <source>
        <strain evidence="3">14028-0561.14</strain>
        <tissue evidence="3">Whole fly</tissue>
    </source>
</reference>
<dbReference type="AlphaFoldDB" id="A0A6P4J7B1"/>
<gene>
    <name evidence="3" type="primary">LOC108084911</name>
</gene>
<organism evidence="2 3">
    <name type="scientific">Drosophila kikkawai</name>
    <name type="common">Fruit fly</name>
    <dbReference type="NCBI Taxonomy" id="30033"/>
    <lineage>
        <taxon>Eukaryota</taxon>
        <taxon>Metazoa</taxon>
        <taxon>Ecdysozoa</taxon>
        <taxon>Arthropoda</taxon>
        <taxon>Hexapoda</taxon>
        <taxon>Insecta</taxon>
        <taxon>Pterygota</taxon>
        <taxon>Neoptera</taxon>
        <taxon>Endopterygota</taxon>
        <taxon>Diptera</taxon>
        <taxon>Brachycera</taxon>
        <taxon>Muscomorpha</taxon>
        <taxon>Ephydroidea</taxon>
        <taxon>Drosophilidae</taxon>
        <taxon>Drosophila</taxon>
        <taxon>Sophophora</taxon>
    </lineage>
</organism>